<gene>
    <name evidence="10" type="ORF">CFOL_v3_24201</name>
</gene>
<evidence type="ECO:0000256" key="4">
    <source>
        <dbReference type="ARBA" id="ARBA00022722"/>
    </source>
</evidence>
<comment type="similarity">
    <text evidence="3">Belongs to the HARBI1 family.</text>
</comment>
<protein>
    <submittedName>
        <fullName evidence="10">DDE_4 domain-containing protein</fullName>
    </submittedName>
</protein>
<dbReference type="PANTHER" id="PTHR22930:SF293">
    <property type="entry name" value="PROTEIN ALP1-LIKE"/>
    <property type="match status" value="1"/>
</dbReference>
<dbReference type="InParanoid" id="A0A1Q3CKX9"/>
<evidence type="ECO:0000313" key="10">
    <source>
        <dbReference type="EMBL" id="GAV80741.1"/>
    </source>
</evidence>
<accession>A0A1Q3CKX9</accession>
<keyword evidence="7" id="KW-0539">Nucleus</keyword>
<evidence type="ECO:0000256" key="2">
    <source>
        <dbReference type="ARBA" id="ARBA00004123"/>
    </source>
</evidence>
<evidence type="ECO:0000256" key="5">
    <source>
        <dbReference type="ARBA" id="ARBA00022723"/>
    </source>
</evidence>
<sequence length="222" mass="25813">MYQLVYSSDVTCIDQLRMNRHTFTKLCQMLTHVRGLKCTQNMLVDEQVAMCLHILAHHVKIRVVKFRFRRSGETVSRHFKNVLNALIRSQVQLLKPEPVLESSMDGRWKWFKNCPGALDGTYIKVRVPARDKSRYRTRKGDIATNVLAVCSQDMQFIYILPGWEGSAADGRVLRDAMRRRNGLSVPHGHYYLVDVGYTNCKGFLAPYRGQRYHLNDWRTGHQ</sequence>
<dbReference type="Pfam" id="PF13359">
    <property type="entry name" value="DDE_Tnp_4"/>
    <property type="match status" value="1"/>
</dbReference>
<dbReference type="STRING" id="3775.A0A1Q3CKX9"/>
<name>A0A1Q3CKX9_CEPFO</name>
<dbReference type="InterPro" id="IPR058353">
    <property type="entry name" value="DUF8040"/>
</dbReference>
<comment type="caution">
    <text evidence="10">The sequence shown here is derived from an EMBL/GenBank/DDBJ whole genome shotgun (WGS) entry which is preliminary data.</text>
</comment>
<dbReference type="Pfam" id="PF26138">
    <property type="entry name" value="DUF8040"/>
    <property type="match status" value="1"/>
</dbReference>
<evidence type="ECO:0000259" key="9">
    <source>
        <dbReference type="Pfam" id="PF26138"/>
    </source>
</evidence>
<dbReference type="InterPro" id="IPR027806">
    <property type="entry name" value="HARBI1_dom"/>
</dbReference>
<feature type="non-terminal residue" evidence="10">
    <location>
        <position position="222"/>
    </location>
</feature>
<comment type="cofactor">
    <cofactor evidence="1">
        <name>a divalent metal cation</name>
        <dbReference type="ChEBI" id="CHEBI:60240"/>
    </cofactor>
</comment>
<keyword evidence="6" id="KW-0378">Hydrolase</keyword>
<feature type="domain" description="DDE Tnp4" evidence="8">
    <location>
        <begin position="118"/>
        <end position="209"/>
    </location>
</feature>
<dbReference type="GO" id="GO:0005634">
    <property type="term" value="C:nucleus"/>
    <property type="evidence" value="ECO:0007669"/>
    <property type="project" value="UniProtKB-SubCell"/>
</dbReference>
<evidence type="ECO:0000259" key="8">
    <source>
        <dbReference type="Pfam" id="PF13359"/>
    </source>
</evidence>
<comment type="subcellular location">
    <subcellularLocation>
        <location evidence="2">Nucleus</location>
    </subcellularLocation>
</comment>
<dbReference type="GO" id="GO:0016787">
    <property type="term" value="F:hydrolase activity"/>
    <property type="evidence" value="ECO:0007669"/>
    <property type="project" value="UniProtKB-KW"/>
</dbReference>
<evidence type="ECO:0000256" key="7">
    <source>
        <dbReference type="ARBA" id="ARBA00023242"/>
    </source>
</evidence>
<dbReference type="Proteomes" id="UP000187406">
    <property type="component" value="Unassembled WGS sequence"/>
</dbReference>
<keyword evidence="5" id="KW-0479">Metal-binding</keyword>
<dbReference type="PANTHER" id="PTHR22930">
    <property type="match status" value="1"/>
</dbReference>
<proteinExistence type="inferred from homology"/>
<dbReference type="OrthoDB" id="1699974at2759"/>
<evidence type="ECO:0000313" key="11">
    <source>
        <dbReference type="Proteomes" id="UP000187406"/>
    </source>
</evidence>
<evidence type="ECO:0000256" key="3">
    <source>
        <dbReference type="ARBA" id="ARBA00006958"/>
    </source>
</evidence>
<reference evidence="11" key="1">
    <citation type="submission" date="2016-04" db="EMBL/GenBank/DDBJ databases">
        <title>Cephalotus genome sequencing.</title>
        <authorList>
            <person name="Fukushima K."/>
            <person name="Hasebe M."/>
            <person name="Fang X."/>
        </authorList>
    </citation>
    <scope>NUCLEOTIDE SEQUENCE [LARGE SCALE GENOMIC DNA]</scope>
    <source>
        <strain evidence="11">cv. St1</strain>
    </source>
</reference>
<evidence type="ECO:0000256" key="6">
    <source>
        <dbReference type="ARBA" id="ARBA00022801"/>
    </source>
</evidence>
<keyword evidence="11" id="KW-1185">Reference proteome</keyword>
<dbReference type="AlphaFoldDB" id="A0A1Q3CKX9"/>
<keyword evidence="4" id="KW-0540">Nuclease</keyword>
<evidence type="ECO:0000256" key="1">
    <source>
        <dbReference type="ARBA" id="ARBA00001968"/>
    </source>
</evidence>
<dbReference type="GO" id="GO:0046872">
    <property type="term" value="F:metal ion binding"/>
    <property type="evidence" value="ECO:0007669"/>
    <property type="project" value="UniProtKB-KW"/>
</dbReference>
<dbReference type="InterPro" id="IPR045249">
    <property type="entry name" value="HARBI1-like"/>
</dbReference>
<dbReference type="GO" id="GO:0004518">
    <property type="term" value="F:nuclease activity"/>
    <property type="evidence" value="ECO:0007669"/>
    <property type="project" value="UniProtKB-KW"/>
</dbReference>
<feature type="domain" description="DUF8040" evidence="9">
    <location>
        <begin position="6"/>
        <end position="87"/>
    </location>
</feature>
<dbReference type="EMBL" id="BDDD01002252">
    <property type="protein sequence ID" value="GAV80741.1"/>
    <property type="molecule type" value="Genomic_DNA"/>
</dbReference>
<organism evidence="10 11">
    <name type="scientific">Cephalotus follicularis</name>
    <name type="common">Albany pitcher plant</name>
    <dbReference type="NCBI Taxonomy" id="3775"/>
    <lineage>
        <taxon>Eukaryota</taxon>
        <taxon>Viridiplantae</taxon>
        <taxon>Streptophyta</taxon>
        <taxon>Embryophyta</taxon>
        <taxon>Tracheophyta</taxon>
        <taxon>Spermatophyta</taxon>
        <taxon>Magnoliopsida</taxon>
        <taxon>eudicotyledons</taxon>
        <taxon>Gunneridae</taxon>
        <taxon>Pentapetalae</taxon>
        <taxon>rosids</taxon>
        <taxon>fabids</taxon>
        <taxon>Oxalidales</taxon>
        <taxon>Cephalotaceae</taxon>
        <taxon>Cephalotus</taxon>
    </lineage>
</organism>